<keyword evidence="3" id="KW-0479">Metal-binding</keyword>
<dbReference type="OrthoDB" id="300709at2759"/>
<keyword evidence="5" id="KW-0378">Hydrolase</keyword>
<dbReference type="EMBL" id="LSYV01001000">
    <property type="protein sequence ID" value="KXZ41004.1"/>
    <property type="molecule type" value="Genomic_DNA"/>
</dbReference>
<keyword evidence="8" id="KW-0464">Manganese</keyword>
<dbReference type="SUPFAM" id="SSF52972">
    <property type="entry name" value="ITPase-like"/>
    <property type="match status" value="1"/>
</dbReference>
<name>A0A150FTR6_GONPE</name>
<dbReference type="Gene3D" id="3.90.950.10">
    <property type="match status" value="1"/>
</dbReference>
<keyword evidence="7" id="KW-0546">Nucleotide metabolism</keyword>
<feature type="domain" description="Non-canonical purine NTP phosphatase/PRRC1" evidence="12">
    <location>
        <begin position="10"/>
        <end position="191"/>
    </location>
</feature>
<dbReference type="STRING" id="33097.A0A150FTR6"/>
<evidence type="ECO:0000313" key="13">
    <source>
        <dbReference type="EMBL" id="KXZ41004.1"/>
    </source>
</evidence>
<gene>
    <name evidence="13" type="ORF">GPECTOR_1005g272</name>
</gene>
<protein>
    <recommendedName>
        <fullName evidence="9">inosine/xanthosine triphosphatase</fullName>
        <ecNumber evidence="9">3.6.1.73</ecNumber>
    </recommendedName>
</protein>
<dbReference type="PANTHER" id="PTHR34699">
    <property type="match status" value="1"/>
</dbReference>
<sequence>MLAQRVAYVASKNPVKVNAVKRALELCFPAVVFSMVGREAPSGVPDQPHGDNQTLEGVAAASVGLGLPNTGAAGAEAASADAALVVAIEGGVGRSSGPGSAGSLECFAWVCVRDPVTGAESTARSASFALPPPLVDLMVRDGLELGDADDKLFRRTRSKQGSGTIGHLSNGVLDRTEFYVQAAVCALLPFMQPQLYGKEYGRLLAGADEAGGEGRGG</sequence>
<keyword evidence="4" id="KW-0547">Nucleotide-binding</keyword>
<dbReference type="InterPro" id="IPR026533">
    <property type="entry name" value="NTPase/PRRC1"/>
</dbReference>
<dbReference type="GO" id="GO:0103023">
    <property type="term" value="F:ITPase activity"/>
    <property type="evidence" value="ECO:0007669"/>
    <property type="project" value="UniProtKB-EC"/>
</dbReference>
<evidence type="ECO:0000256" key="6">
    <source>
        <dbReference type="ARBA" id="ARBA00022842"/>
    </source>
</evidence>
<dbReference type="AlphaFoldDB" id="A0A150FTR6"/>
<evidence type="ECO:0000256" key="8">
    <source>
        <dbReference type="ARBA" id="ARBA00023211"/>
    </source>
</evidence>
<dbReference type="InterPro" id="IPR050299">
    <property type="entry name" value="YjjX_NTPase"/>
</dbReference>
<evidence type="ECO:0000256" key="4">
    <source>
        <dbReference type="ARBA" id="ARBA00022741"/>
    </source>
</evidence>
<evidence type="ECO:0000256" key="10">
    <source>
        <dbReference type="ARBA" id="ARBA00048174"/>
    </source>
</evidence>
<organism evidence="13 14">
    <name type="scientific">Gonium pectorale</name>
    <name type="common">Green alga</name>
    <dbReference type="NCBI Taxonomy" id="33097"/>
    <lineage>
        <taxon>Eukaryota</taxon>
        <taxon>Viridiplantae</taxon>
        <taxon>Chlorophyta</taxon>
        <taxon>core chlorophytes</taxon>
        <taxon>Chlorophyceae</taxon>
        <taxon>CS clade</taxon>
        <taxon>Chlamydomonadales</taxon>
        <taxon>Volvocaceae</taxon>
        <taxon>Gonium</taxon>
    </lineage>
</organism>
<proteinExistence type="predicted"/>
<keyword evidence="6" id="KW-0460">Magnesium</keyword>
<evidence type="ECO:0000256" key="9">
    <source>
        <dbReference type="ARBA" id="ARBA00038901"/>
    </source>
</evidence>
<evidence type="ECO:0000256" key="2">
    <source>
        <dbReference type="ARBA" id="ARBA00001946"/>
    </source>
</evidence>
<dbReference type="GO" id="GO:0009117">
    <property type="term" value="P:nucleotide metabolic process"/>
    <property type="evidence" value="ECO:0007669"/>
    <property type="project" value="UniProtKB-KW"/>
</dbReference>
<dbReference type="Pfam" id="PF01931">
    <property type="entry name" value="NTPase_I-T"/>
    <property type="match status" value="1"/>
</dbReference>
<comment type="cofactor">
    <cofactor evidence="2">
        <name>Mg(2+)</name>
        <dbReference type="ChEBI" id="CHEBI:18420"/>
    </cofactor>
</comment>
<dbReference type="GO" id="GO:0006772">
    <property type="term" value="P:thiamine metabolic process"/>
    <property type="evidence" value="ECO:0007669"/>
    <property type="project" value="TreeGrafter"/>
</dbReference>
<evidence type="ECO:0000256" key="1">
    <source>
        <dbReference type="ARBA" id="ARBA00001936"/>
    </source>
</evidence>
<reference evidence="14" key="1">
    <citation type="journal article" date="2016" name="Nat. Commun.">
        <title>The Gonium pectorale genome demonstrates co-option of cell cycle regulation during the evolution of multicellularity.</title>
        <authorList>
            <person name="Hanschen E.R."/>
            <person name="Marriage T.N."/>
            <person name="Ferris P.J."/>
            <person name="Hamaji T."/>
            <person name="Toyoda A."/>
            <person name="Fujiyama A."/>
            <person name="Neme R."/>
            <person name="Noguchi H."/>
            <person name="Minakuchi Y."/>
            <person name="Suzuki M."/>
            <person name="Kawai-Toyooka H."/>
            <person name="Smith D.R."/>
            <person name="Sparks H."/>
            <person name="Anderson J."/>
            <person name="Bakaric R."/>
            <person name="Luria V."/>
            <person name="Karger A."/>
            <person name="Kirschner M.W."/>
            <person name="Durand P.M."/>
            <person name="Michod R.E."/>
            <person name="Nozaki H."/>
            <person name="Olson B.J."/>
        </authorList>
    </citation>
    <scope>NUCLEOTIDE SEQUENCE [LARGE SCALE GENOMIC DNA]</scope>
    <source>
        <strain evidence="14">NIES-2863</strain>
    </source>
</reference>
<dbReference type="Proteomes" id="UP000075714">
    <property type="component" value="Unassembled WGS sequence"/>
</dbReference>
<keyword evidence="14" id="KW-1185">Reference proteome</keyword>
<dbReference type="GO" id="GO:0000166">
    <property type="term" value="F:nucleotide binding"/>
    <property type="evidence" value="ECO:0007669"/>
    <property type="project" value="UniProtKB-KW"/>
</dbReference>
<accession>A0A150FTR6</accession>
<dbReference type="EC" id="3.6.1.73" evidence="9"/>
<evidence type="ECO:0000256" key="7">
    <source>
        <dbReference type="ARBA" id="ARBA00023080"/>
    </source>
</evidence>
<dbReference type="InterPro" id="IPR029001">
    <property type="entry name" value="ITPase-like_fam"/>
</dbReference>
<evidence type="ECO:0000259" key="12">
    <source>
        <dbReference type="Pfam" id="PF01931"/>
    </source>
</evidence>
<comment type="cofactor">
    <cofactor evidence="1">
        <name>Mn(2+)</name>
        <dbReference type="ChEBI" id="CHEBI:29035"/>
    </cofactor>
</comment>
<evidence type="ECO:0000256" key="5">
    <source>
        <dbReference type="ARBA" id="ARBA00022801"/>
    </source>
</evidence>
<comment type="caution">
    <text evidence="13">The sequence shown here is derived from an EMBL/GenBank/DDBJ whole genome shotgun (WGS) entry which is preliminary data.</text>
</comment>
<evidence type="ECO:0000256" key="11">
    <source>
        <dbReference type="ARBA" id="ARBA00048781"/>
    </source>
</evidence>
<dbReference type="PANTHER" id="PTHR34699:SF2">
    <property type="entry name" value="NON-CANONICAL PURINE NTP PHOSPHATASE_PRRC1 DOMAIN-CONTAINING PROTEIN"/>
    <property type="match status" value="1"/>
</dbReference>
<evidence type="ECO:0000256" key="3">
    <source>
        <dbReference type="ARBA" id="ARBA00022723"/>
    </source>
</evidence>
<comment type="catalytic activity">
    <reaction evidence="10">
        <text>ITP + H2O = IDP + phosphate + H(+)</text>
        <dbReference type="Rhea" id="RHEA:28330"/>
        <dbReference type="ChEBI" id="CHEBI:15377"/>
        <dbReference type="ChEBI" id="CHEBI:15378"/>
        <dbReference type="ChEBI" id="CHEBI:43474"/>
        <dbReference type="ChEBI" id="CHEBI:58280"/>
        <dbReference type="ChEBI" id="CHEBI:61402"/>
        <dbReference type="EC" id="3.6.1.73"/>
    </reaction>
</comment>
<dbReference type="GO" id="GO:0046872">
    <property type="term" value="F:metal ion binding"/>
    <property type="evidence" value="ECO:0007669"/>
    <property type="project" value="UniProtKB-KW"/>
</dbReference>
<evidence type="ECO:0000313" key="14">
    <source>
        <dbReference type="Proteomes" id="UP000075714"/>
    </source>
</evidence>
<comment type="catalytic activity">
    <reaction evidence="11">
        <text>XTP + H2O = XDP + phosphate + H(+)</text>
        <dbReference type="Rhea" id="RHEA:28406"/>
        <dbReference type="ChEBI" id="CHEBI:15377"/>
        <dbReference type="ChEBI" id="CHEBI:15378"/>
        <dbReference type="ChEBI" id="CHEBI:43474"/>
        <dbReference type="ChEBI" id="CHEBI:59884"/>
        <dbReference type="ChEBI" id="CHEBI:61314"/>
        <dbReference type="EC" id="3.6.1.73"/>
    </reaction>
</comment>